<dbReference type="Gene3D" id="2.30.330.10">
    <property type="entry name" value="SpoA-like"/>
    <property type="match status" value="1"/>
</dbReference>
<keyword evidence="7" id="KW-0975">Bacterial flagellum</keyword>
<evidence type="ECO:0000256" key="5">
    <source>
        <dbReference type="ARBA" id="ARBA00022779"/>
    </source>
</evidence>
<keyword evidence="10" id="KW-0282">Flagellum</keyword>
<evidence type="ECO:0000259" key="9">
    <source>
        <dbReference type="Pfam" id="PF01052"/>
    </source>
</evidence>
<dbReference type="GO" id="GO:0009425">
    <property type="term" value="C:bacterial-type flagellum basal body"/>
    <property type="evidence" value="ECO:0007669"/>
    <property type="project" value="UniProtKB-SubCell"/>
</dbReference>
<feature type="region of interest" description="Disordered" evidence="8">
    <location>
        <begin position="1"/>
        <end position="25"/>
    </location>
</feature>
<keyword evidence="10" id="KW-0969">Cilium</keyword>
<accession>A0A6B8M8F3</accession>
<dbReference type="Proteomes" id="UP000422569">
    <property type="component" value="Chromosome"/>
</dbReference>
<dbReference type="SUPFAM" id="SSF101801">
    <property type="entry name" value="Surface presentation of antigens (SPOA)"/>
    <property type="match status" value="1"/>
</dbReference>
<dbReference type="InterPro" id="IPR012826">
    <property type="entry name" value="FliN"/>
</dbReference>
<dbReference type="NCBIfam" id="TIGR02480">
    <property type="entry name" value="fliN"/>
    <property type="match status" value="1"/>
</dbReference>
<organism evidence="10 11">
    <name type="scientific">Methylocystis parvus</name>
    <dbReference type="NCBI Taxonomy" id="134"/>
    <lineage>
        <taxon>Bacteria</taxon>
        <taxon>Pseudomonadati</taxon>
        <taxon>Pseudomonadota</taxon>
        <taxon>Alphaproteobacteria</taxon>
        <taxon>Hyphomicrobiales</taxon>
        <taxon>Methylocystaceae</taxon>
        <taxon>Methylocystis</taxon>
    </lineage>
</organism>
<dbReference type="InterPro" id="IPR001172">
    <property type="entry name" value="FliN_T3SS_HrcQb"/>
</dbReference>
<evidence type="ECO:0000256" key="2">
    <source>
        <dbReference type="ARBA" id="ARBA00021897"/>
    </source>
</evidence>
<dbReference type="Pfam" id="PF01052">
    <property type="entry name" value="FliMN_C"/>
    <property type="match status" value="1"/>
</dbReference>
<dbReference type="AlphaFoldDB" id="A0A6B8M8F3"/>
<evidence type="ECO:0000256" key="8">
    <source>
        <dbReference type="SAM" id="MobiDB-lite"/>
    </source>
</evidence>
<sequence length="117" mass="12607">MSNVELERDGARTPRMPENGPRAGDDARIQARRVESIMRIPVVLQVVVGSATLPVASLLKLGRGAVLPLDHRVGDPVDVVVNGRTIARGEVVVVEEDGARFGVSLTEICEPQQEQMS</sequence>
<feature type="compositionally biased region" description="Basic and acidic residues" evidence="8">
    <location>
        <begin position="1"/>
        <end position="12"/>
    </location>
</feature>
<evidence type="ECO:0000256" key="3">
    <source>
        <dbReference type="ARBA" id="ARBA00022475"/>
    </source>
</evidence>
<dbReference type="KEGG" id="mpar:F7D14_10805"/>
<keyword evidence="4 7" id="KW-0145">Chemotaxis</keyword>
<dbReference type="GO" id="GO:0003774">
    <property type="term" value="F:cytoskeletal motor activity"/>
    <property type="evidence" value="ECO:0007669"/>
    <property type="project" value="UniProtKB-UniRule"/>
</dbReference>
<dbReference type="InterPro" id="IPR036429">
    <property type="entry name" value="SpoA-like_sf"/>
</dbReference>
<gene>
    <name evidence="10" type="primary">fliN</name>
    <name evidence="10" type="ORF">F7D14_10805</name>
</gene>
<dbReference type="PANTHER" id="PTHR43484">
    <property type="match status" value="1"/>
</dbReference>
<name>A0A6B8M8F3_9HYPH</name>
<comment type="similarity">
    <text evidence="1 7">Belongs to the FliN/MopA/SpaO family.</text>
</comment>
<keyword evidence="6 7" id="KW-0472">Membrane</keyword>
<feature type="domain" description="Flagellar motor switch protein FliN-like C-terminal" evidence="9">
    <location>
        <begin position="36"/>
        <end position="108"/>
    </location>
</feature>
<dbReference type="InterPro" id="IPR051469">
    <property type="entry name" value="FliN/MopA/SpaO"/>
</dbReference>
<keyword evidence="11" id="KW-1185">Reference proteome</keyword>
<dbReference type="EMBL" id="CP044331">
    <property type="protein sequence ID" value="QGM97909.1"/>
    <property type="molecule type" value="Genomic_DNA"/>
</dbReference>
<evidence type="ECO:0000313" key="11">
    <source>
        <dbReference type="Proteomes" id="UP000422569"/>
    </source>
</evidence>
<dbReference type="GO" id="GO:0006935">
    <property type="term" value="P:chemotaxis"/>
    <property type="evidence" value="ECO:0007669"/>
    <property type="project" value="UniProtKB-KW"/>
</dbReference>
<keyword evidence="10" id="KW-0966">Cell projection</keyword>
<reference evidence="10 11" key="1">
    <citation type="submission" date="2019-09" db="EMBL/GenBank/DDBJ databases">
        <title>Isolation and complete genome sequencing of Methylocystis species.</title>
        <authorList>
            <person name="Rumah B.L."/>
            <person name="Stead C.E."/>
            <person name="Stevens B.C."/>
            <person name="Minton N.P."/>
            <person name="Grosse-Honebrink A."/>
            <person name="Zhang Y."/>
        </authorList>
    </citation>
    <scope>NUCLEOTIDE SEQUENCE [LARGE SCALE GENOMIC DNA]</scope>
    <source>
        <strain evidence="10 11">BRCS2</strain>
    </source>
</reference>
<protein>
    <recommendedName>
        <fullName evidence="2 7">Flagellar motor switch protein FliN</fullName>
    </recommendedName>
</protein>
<proteinExistence type="inferred from homology"/>
<keyword evidence="5 7" id="KW-0283">Flagellar rotation</keyword>
<dbReference type="PRINTS" id="PR00956">
    <property type="entry name" value="FLGMOTORFLIN"/>
</dbReference>
<evidence type="ECO:0000313" key="10">
    <source>
        <dbReference type="EMBL" id="QGM97909.1"/>
    </source>
</evidence>
<evidence type="ECO:0000256" key="6">
    <source>
        <dbReference type="ARBA" id="ARBA00023136"/>
    </source>
</evidence>
<dbReference type="InterPro" id="IPR001543">
    <property type="entry name" value="FliN-like_C"/>
</dbReference>
<keyword evidence="3 7" id="KW-1003">Cell membrane</keyword>
<dbReference type="GO" id="GO:0071973">
    <property type="term" value="P:bacterial-type flagellum-dependent cell motility"/>
    <property type="evidence" value="ECO:0007669"/>
    <property type="project" value="UniProtKB-UniRule"/>
</dbReference>
<evidence type="ECO:0000256" key="7">
    <source>
        <dbReference type="RuleBase" id="RU362074"/>
    </source>
</evidence>
<dbReference type="PANTHER" id="PTHR43484:SF1">
    <property type="entry name" value="FLAGELLAR MOTOR SWITCH PROTEIN FLIN"/>
    <property type="match status" value="1"/>
</dbReference>
<comment type="function">
    <text evidence="7">FliN is one of three proteins (FliG, FliN, FliM) that form the rotor-mounted switch complex (C ring), located at the base of the basal body. This complex interacts with the CheY and CheZ chemotaxis proteins, in addition to contacting components of the motor that determine the direction of flagellar rotation.</text>
</comment>
<comment type="subcellular location">
    <subcellularLocation>
        <location evidence="7">Cell membrane</location>
        <topology evidence="7">Peripheral membrane protein</topology>
        <orientation evidence="7">Cytoplasmic side</orientation>
    </subcellularLocation>
    <subcellularLocation>
        <location evidence="7">Bacterial flagellum basal body</location>
    </subcellularLocation>
</comment>
<evidence type="ECO:0000256" key="1">
    <source>
        <dbReference type="ARBA" id="ARBA00009226"/>
    </source>
</evidence>
<dbReference type="GO" id="GO:0005886">
    <property type="term" value="C:plasma membrane"/>
    <property type="evidence" value="ECO:0007669"/>
    <property type="project" value="UniProtKB-SubCell"/>
</dbReference>
<evidence type="ECO:0000256" key="4">
    <source>
        <dbReference type="ARBA" id="ARBA00022500"/>
    </source>
</evidence>